<dbReference type="InterPro" id="IPR000866">
    <property type="entry name" value="AhpC/TSA"/>
</dbReference>
<dbReference type="InterPro" id="IPR036249">
    <property type="entry name" value="Thioredoxin-like_sf"/>
</dbReference>
<dbReference type="Pfam" id="PF00578">
    <property type="entry name" value="AhpC-TSA"/>
    <property type="match status" value="1"/>
</dbReference>
<evidence type="ECO:0000256" key="4">
    <source>
        <dbReference type="ARBA" id="ARBA00023157"/>
    </source>
</evidence>
<evidence type="ECO:0000259" key="7">
    <source>
        <dbReference type="PROSITE" id="PS51352"/>
    </source>
</evidence>
<dbReference type="Gene3D" id="3.40.30.10">
    <property type="entry name" value="Glutaredoxin"/>
    <property type="match status" value="1"/>
</dbReference>
<dbReference type="GO" id="GO:0016209">
    <property type="term" value="F:antioxidant activity"/>
    <property type="evidence" value="ECO:0007669"/>
    <property type="project" value="InterPro"/>
</dbReference>
<reference evidence="9" key="1">
    <citation type="submission" date="2019-11" db="EMBL/GenBank/DDBJ databases">
        <title>The complete genome sequence of Saccharopolyspora sp. E2A.</title>
        <authorList>
            <person name="Zhang G."/>
        </authorList>
    </citation>
    <scope>NUCLEOTIDE SEQUENCE [LARGE SCALE GENOMIC DNA]</scope>
    <source>
        <strain evidence="9">E2A</strain>
    </source>
</reference>
<name>A0A5Q3QBB9_9PSEU</name>
<evidence type="ECO:0000256" key="2">
    <source>
        <dbReference type="ARBA" id="ARBA00022748"/>
    </source>
</evidence>
<organism evidence="8 9">
    <name type="scientific">Allosaccharopolyspora coralli</name>
    <dbReference type="NCBI Taxonomy" id="2665642"/>
    <lineage>
        <taxon>Bacteria</taxon>
        <taxon>Bacillati</taxon>
        <taxon>Actinomycetota</taxon>
        <taxon>Actinomycetes</taxon>
        <taxon>Pseudonocardiales</taxon>
        <taxon>Pseudonocardiaceae</taxon>
        <taxon>Allosaccharopolyspora</taxon>
    </lineage>
</organism>
<evidence type="ECO:0000313" key="9">
    <source>
        <dbReference type="Proteomes" id="UP000371041"/>
    </source>
</evidence>
<keyword evidence="5" id="KW-0676">Redox-active center</keyword>
<keyword evidence="9" id="KW-1185">Reference proteome</keyword>
<keyword evidence="3" id="KW-0812">Transmembrane</keyword>
<feature type="region of interest" description="Disordered" evidence="6">
    <location>
        <begin position="33"/>
        <end position="76"/>
    </location>
</feature>
<dbReference type="CDD" id="cd02966">
    <property type="entry name" value="TlpA_like_family"/>
    <property type="match status" value="1"/>
</dbReference>
<dbReference type="InterPro" id="IPR017937">
    <property type="entry name" value="Thioredoxin_CS"/>
</dbReference>
<sequence length="211" mass="22247">MRVADFRREIAWTLVVLLLAGLTVVALWPRESGSQATDGGAGPAPAPEAPVEPGARQDAALADCTPQPGAPPQRLRGVSTTCMADGETVDFGSVVPRPAVINVWATWCEPCREELPALQEYSARPDSPSVLGVQVMSDEADGLAMLSRLGVRFPSVHDADRSVAAALRLPPALPATYVVTGSGELRRTDPHVFRSADEVDEAVRTTLEGAG</sequence>
<proteinExistence type="predicted"/>
<keyword evidence="2" id="KW-0201">Cytochrome c-type biogenesis</keyword>
<evidence type="ECO:0000256" key="5">
    <source>
        <dbReference type="ARBA" id="ARBA00023284"/>
    </source>
</evidence>
<feature type="domain" description="Thioredoxin" evidence="7">
    <location>
        <begin position="64"/>
        <end position="208"/>
    </location>
</feature>
<keyword evidence="3" id="KW-0735">Signal-anchor</keyword>
<dbReference type="EMBL" id="CP045929">
    <property type="protein sequence ID" value="QGK71961.1"/>
    <property type="molecule type" value="Genomic_DNA"/>
</dbReference>
<evidence type="ECO:0000256" key="6">
    <source>
        <dbReference type="SAM" id="MobiDB-lite"/>
    </source>
</evidence>
<dbReference type="Proteomes" id="UP000371041">
    <property type="component" value="Chromosome"/>
</dbReference>
<dbReference type="SUPFAM" id="SSF52833">
    <property type="entry name" value="Thioredoxin-like"/>
    <property type="match status" value="1"/>
</dbReference>
<dbReference type="PANTHER" id="PTHR42852:SF6">
    <property type="entry name" value="THIOL:DISULFIDE INTERCHANGE PROTEIN DSBE"/>
    <property type="match status" value="1"/>
</dbReference>
<keyword evidence="4" id="KW-1015">Disulfide bond</keyword>
<dbReference type="GO" id="GO:0030313">
    <property type="term" value="C:cell envelope"/>
    <property type="evidence" value="ECO:0007669"/>
    <property type="project" value="UniProtKB-SubCell"/>
</dbReference>
<dbReference type="GO" id="GO:0017004">
    <property type="term" value="P:cytochrome complex assembly"/>
    <property type="evidence" value="ECO:0007669"/>
    <property type="project" value="UniProtKB-KW"/>
</dbReference>
<dbReference type="PROSITE" id="PS51352">
    <property type="entry name" value="THIOREDOXIN_2"/>
    <property type="match status" value="1"/>
</dbReference>
<accession>A0A5Q3QBB9</accession>
<evidence type="ECO:0000313" key="8">
    <source>
        <dbReference type="EMBL" id="QGK71961.1"/>
    </source>
</evidence>
<gene>
    <name evidence="8" type="ORF">GIY23_01400</name>
</gene>
<dbReference type="PANTHER" id="PTHR42852">
    <property type="entry name" value="THIOL:DISULFIDE INTERCHANGE PROTEIN DSBE"/>
    <property type="match status" value="1"/>
</dbReference>
<dbReference type="InterPro" id="IPR050553">
    <property type="entry name" value="Thioredoxin_ResA/DsbE_sf"/>
</dbReference>
<dbReference type="InterPro" id="IPR013766">
    <property type="entry name" value="Thioredoxin_domain"/>
</dbReference>
<dbReference type="AlphaFoldDB" id="A0A5Q3QBB9"/>
<comment type="subcellular location">
    <subcellularLocation>
        <location evidence="1">Cell envelope</location>
    </subcellularLocation>
</comment>
<evidence type="ECO:0000256" key="3">
    <source>
        <dbReference type="ARBA" id="ARBA00022968"/>
    </source>
</evidence>
<protein>
    <submittedName>
        <fullName evidence="8">Redoxin domain-containing protein</fullName>
    </submittedName>
</protein>
<evidence type="ECO:0000256" key="1">
    <source>
        <dbReference type="ARBA" id="ARBA00004196"/>
    </source>
</evidence>
<dbReference type="KEGG" id="sace:GIY23_01400"/>
<dbReference type="GO" id="GO:0016491">
    <property type="term" value="F:oxidoreductase activity"/>
    <property type="evidence" value="ECO:0007669"/>
    <property type="project" value="InterPro"/>
</dbReference>
<dbReference type="PROSITE" id="PS00194">
    <property type="entry name" value="THIOREDOXIN_1"/>
    <property type="match status" value="1"/>
</dbReference>